<feature type="region of interest" description="Disordered" evidence="2">
    <location>
        <begin position="138"/>
        <end position="279"/>
    </location>
</feature>
<dbReference type="Gene3D" id="4.10.240.10">
    <property type="entry name" value="Zn(2)-C6 fungal-type DNA-binding domain"/>
    <property type="match status" value="1"/>
</dbReference>
<feature type="compositionally biased region" description="Low complexity" evidence="2">
    <location>
        <begin position="825"/>
        <end position="842"/>
    </location>
</feature>
<feature type="region of interest" description="Disordered" evidence="2">
    <location>
        <begin position="552"/>
        <end position="603"/>
    </location>
</feature>
<dbReference type="PROSITE" id="PS50048">
    <property type="entry name" value="ZN2_CY6_FUNGAL_2"/>
    <property type="match status" value="1"/>
</dbReference>
<evidence type="ECO:0000256" key="2">
    <source>
        <dbReference type="SAM" id="MobiDB-lite"/>
    </source>
</evidence>
<protein>
    <recommendedName>
        <fullName evidence="3">Zn(2)-C6 fungal-type domain-containing protein</fullName>
    </recommendedName>
</protein>
<dbReference type="SUPFAM" id="SSF57701">
    <property type="entry name" value="Zn2/Cys6 DNA-binding domain"/>
    <property type="match status" value="1"/>
</dbReference>
<dbReference type="InParanoid" id="A0A218Z4S4"/>
<sequence>MSNSDPMQDVFSKRCQKIKRRFLREPTDFELFALRVFPLPPASQPHLTTPDGVKIKCPSEARRLLTFCELEEDITGLHEAGSLLEVLQYREESAPVGDPSAPPPLCSWHTTSSAVASTPTPMKQPMFSGNRFVEKTKFTDTNTHNVSSDGQDDEWKSSVYPDPTDRPVTPRRLPPAYDFSLTPSTGIEDCARPTPPSTRSDRNVATPLSSKRAYSPRNSDSDSSPTKNRRGRSVGKLNRKTVKKYKETEVGPETQSTETNLIKSSRRGSTAVKPNRAQAVGGSIPQRNQLFGKYFNELAQNLDIRDQAEVHAQYPTHQSHTGRPESFYDSPINNKVQVETQTQYTTQQSYDGPMHSYNENRLGVGHLQPALGLAGGHDQVLPGYPTDDAQSHANYDDHLVLQSNDSYYNQFHVQLEAETNPNYQFTYPEPDEDHSRRVEQSMQAVHEQYEVHRRDLSGAEDLTGPGCSLLSDIVQTPPHRHLGATITNIPSESMTSSALESSRNKSFREHRFRQHGSSICAGCRKSRVRCSGADESHDGTCGRCAKTGRNCSLKGSTPVPAQPLRFPFKQHRSRSNSTAQSTKPNVPASSIQRKESDSQQPHPTAVAFQARLLERLNTNIAPVPEVFTRNPKTDLQQPHPTAVAFQGRLLERLKAPTENVPEFFTHQAEPDSQEPHPTVIAYQARLRELNAHPAPLPPGLFLPPPHISPSTHRYAAARNAAIKSYQRGEPVQPRKNPALAMAPLAPASRTDPHPIPAFHQPPTTNKHLDASFKMIRTAGAQPAYSDSGSSSSLDPAPFARSYSQFFADPITESEWRRSAETAAVTAPKGTAKATWKGKAGNE</sequence>
<accession>A0A218Z4S4</accession>
<dbReference type="InterPro" id="IPR001138">
    <property type="entry name" value="Zn2Cys6_DnaBD"/>
</dbReference>
<keyword evidence="5" id="KW-1185">Reference proteome</keyword>
<feature type="region of interest" description="Disordered" evidence="2">
    <location>
        <begin position="818"/>
        <end position="842"/>
    </location>
</feature>
<dbReference type="GO" id="GO:0000981">
    <property type="term" value="F:DNA-binding transcription factor activity, RNA polymerase II-specific"/>
    <property type="evidence" value="ECO:0007669"/>
    <property type="project" value="InterPro"/>
</dbReference>
<proteinExistence type="predicted"/>
<evidence type="ECO:0000313" key="5">
    <source>
        <dbReference type="Proteomes" id="UP000242519"/>
    </source>
</evidence>
<dbReference type="CDD" id="cd00067">
    <property type="entry name" value="GAL4"/>
    <property type="match status" value="1"/>
</dbReference>
<dbReference type="EMBL" id="MZNU01000241">
    <property type="protein sequence ID" value="OWP02265.1"/>
    <property type="molecule type" value="Genomic_DNA"/>
</dbReference>
<keyword evidence="1" id="KW-0539">Nucleus</keyword>
<dbReference type="GO" id="GO:0008270">
    <property type="term" value="F:zinc ion binding"/>
    <property type="evidence" value="ECO:0007669"/>
    <property type="project" value="InterPro"/>
</dbReference>
<dbReference type="AlphaFoldDB" id="A0A218Z4S4"/>
<feature type="compositionally biased region" description="Polar residues" evidence="2">
    <location>
        <begin position="575"/>
        <end position="591"/>
    </location>
</feature>
<feature type="compositionally biased region" description="Polar residues" evidence="2">
    <location>
        <begin position="139"/>
        <end position="149"/>
    </location>
</feature>
<feature type="domain" description="Zn(2)-C6 fungal-type" evidence="3">
    <location>
        <begin position="519"/>
        <end position="553"/>
    </location>
</feature>
<name>A0A218Z4S4_9HELO</name>
<comment type="caution">
    <text evidence="4">The sequence shown here is derived from an EMBL/GenBank/DDBJ whole genome shotgun (WGS) entry which is preliminary data.</text>
</comment>
<dbReference type="InterPro" id="IPR036864">
    <property type="entry name" value="Zn2-C6_fun-type_DNA-bd_sf"/>
</dbReference>
<dbReference type="OrthoDB" id="10314222at2759"/>
<evidence type="ECO:0000256" key="1">
    <source>
        <dbReference type="ARBA" id="ARBA00023242"/>
    </source>
</evidence>
<gene>
    <name evidence="4" type="ORF">B2J93_1053</name>
</gene>
<feature type="compositionally biased region" description="Low complexity" evidence="2">
    <location>
        <begin position="166"/>
        <end position="175"/>
    </location>
</feature>
<feature type="compositionally biased region" description="Basic residues" evidence="2">
    <location>
        <begin position="227"/>
        <end position="243"/>
    </location>
</feature>
<feature type="compositionally biased region" description="Polar residues" evidence="2">
    <location>
        <begin position="253"/>
        <end position="263"/>
    </location>
</feature>
<evidence type="ECO:0000259" key="3">
    <source>
        <dbReference type="PROSITE" id="PS50048"/>
    </source>
</evidence>
<organism evidence="4 5">
    <name type="scientific">Diplocarpon coronariae</name>
    <dbReference type="NCBI Taxonomy" id="2795749"/>
    <lineage>
        <taxon>Eukaryota</taxon>
        <taxon>Fungi</taxon>
        <taxon>Dikarya</taxon>
        <taxon>Ascomycota</taxon>
        <taxon>Pezizomycotina</taxon>
        <taxon>Leotiomycetes</taxon>
        <taxon>Helotiales</taxon>
        <taxon>Drepanopezizaceae</taxon>
        <taxon>Diplocarpon</taxon>
    </lineage>
</organism>
<reference evidence="4 5" key="1">
    <citation type="submission" date="2017-04" db="EMBL/GenBank/DDBJ databases">
        <title>Draft genome sequence of Marssonina coronaria NL1: causal agent of apple blotch.</title>
        <authorList>
            <person name="Cheng Q."/>
        </authorList>
    </citation>
    <scope>NUCLEOTIDE SEQUENCE [LARGE SCALE GENOMIC DNA]</scope>
    <source>
        <strain evidence="4 5">NL1</strain>
    </source>
</reference>
<dbReference type="Proteomes" id="UP000242519">
    <property type="component" value="Unassembled WGS sequence"/>
</dbReference>
<evidence type="ECO:0000313" key="4">
    <source>
        <dbReference type="EMBL" id="OWP02265.1"/>
    </source>
</evidence>
<feature type="compositionally biased region" description="Polar residues" evidence="2">
    <location>
        <begin position="216"/>
        <end position="226"/>
    </location>
</feature>